<dbReference type="PROSITE" id="PS00653">
    <property type="entry name" value="GLYCOSYL_HYDROL_F1_2"/>
    <property type="match status" value="1"/>
</dbReference>
<evidence type="ECO:0000313" key="8">
    <source>
        <dbReference type="Proteomes" id="UP001058974"/>
    </source>
</evidence>
<dbReference type="PANTHER" id="PTHR10353:SF327">
    <property type="entry name" value="GLYCOSIDE HYDROLASE FAMILY 1 PROTEIN"/>
    <property type="match status" value="1"/>
</dbReference>
<dbReference type="GO" id="GO:0005975">
    <property type="term" value="P:carbohydrate metabolic process"/>
    <property type="evidence" value="ECO:0007669"/>
    <property type="project" value="InterPro"/>
</dbReference>
<dbReference type="GO" id="GO:0008422">
    <property type="term" value="F:beta-glucosidase activity"/>
    <property type="evidence" value="ECO:0007669"/>
    <property type="project" value="TreeGrafter"/>
</dbReference>
<feature type="region of interest" description="Disordered" evidence="5">
    <location>
        <begin position="594"/>
        <end position="621"/>
    </location>
</feature>
<dbReference type="PRINTS" id="PR00131">
    <property type="entry name" value="GLHYDRLASE1"/>
</dbReference>
<dbReference type="Proteomes" id="UP001058974">
    <property type="component" value="Chromosome 1"/>
</dbReference>
<keyword evidence="2" id="KW-0378">Hydrolase</keyword>
<feature type="region of interest" description="Disordered" evidence="5">
    <location>
        <begin position="648"/>
        <end position="694"/>
    </location>
</feature>
<reference evidence="7 8" key="1">
    <citation type="journal article" date="2022" name="Nat. Genet.">
        <title>Improved pea reference genome and pan-genome highlight genomic features and evolutionary characteristics.</title>
        <authorList>
            <person name="Yang T."/>
            <person name="Liu R."/>
            <person name="Luo Y."/>
            <person name="Hu S."/>
            <person name="Wang D."/>
            <person name="Wang C."/>
            <person name="Pandey M.K."/>
            <person name="Ge S."/>
            <person name="Xu Q."/>
            <person name="Li N."/>
            <person name="Li G."/>
            <person name="Huang Y."/>
            <person name="Saxena R.K."/>
            <person name="Ji Y."/>
            <person name="Li M."/>
            <person name="Yan X."/>
            <person name="He Y."/>
            <person name="Liu Y."/>
            <person name="Wang X."/>
            <person name="Xiang C."/>
            <person name="Varshney R.K."/>
            <person name="Ding H."/>
            <person name="Gao S."/>
            <person name="Zong X."/>
        </authorList>
    </citation>
    <scope>NUCLEOTIDE SEQUENCE [LARGE SCALE GENOMIC DNA]</scope>
    <source>
        <strain evidence="7 8">cv. Zhongwan 6</strain>
    </source>
</reference>
<evidence type="ECO:0000256" key="3">
    <source>
        <dbReference type="ARBA" id="ARBA00023295"/>
    </source>
</evidence>
<dbReference type="SUPFAM" id="SSF51445">
    <property type="entry name" value="(Trans)glycosidases"/>
    <property type="match status" value="1"/>
</dbReference>
<proteinExistence type="inferred from homology"/>
<feature type="compositionally biased region" description="Polar residues" evidence="5">
    <location>
        <begin position="600"/>
        <end position="615"/>
    </location>
</feature>
<keyword evidence="3" id="KW-0326">Glycosidase</keyword>
<dbReference type="FunFam" id="3.20.20.80:FF:000020">
    <property type="entry name" value="Beta-glucosidase 12"/>
    <property type="match status" value="1"/>
</dbReference>
<dbReference type="AlphaFoldDB" id="A0A9D5BK44"/>
<feature type="chain" id="PRO_5039403455" evidence="6">
    <location>
        <begin position="19"/>
        <end position="694"/>
    </location>
</feature>
<dbReference type="EMBL" id="JAMSHJ010000001">
    <property type="protein sequence ID" value="KAI5445040.1"/>
    <property type="molecule type" value="Genomic_DNA"/>
</dbReference>
<evidence type="ECO:0000313" key="7">
    <source>
        <dbReference type="EMBL" id="KAI5445040.1"/>
    </source>
</evidence>
<evidence type="ECO:0000256" key="2">
    <source>
        <dbReference type="ARBA" id="ARBA00022801"/>
    </source>
</evidence>
<comment type="similarity">
    <text evidence="1 4">Belongs to the glycosyl hydrolase 1 family.</text>
</comment>
<keyword evidence="6" id="KW-0732">Signal</keyword>
<dbReference type="InterPro" id="IPR033132">
    <property type="entry name" value="GH_1_N_CS"/>
</dbReference>
<evidence type="ECO:0000256" key="5">
    <source>
        <dbReference type="SAM" id="MobiDB-lite"/>
    </source>
</evidence>
<evidence type="ECO:0000256" key="6">
    <source>
        <dbReference type="SAM" id="SignalP"/>
    </source>
</evidence>
<protein>
    <submittedName>
        <fullName evidence="7">Beta-glucosidase 12</fullName>
    </submittedName>
</protein>
<dbReference type="Gene3D" id="3.20.20.80">
    <property type="entry name" value="Glycosidases"/>
    <property type="match status" value="1"/>
</dbReference>
<keyword evidence="8" id="KW-1185">Reference proteome</keyword>
<dbReference type="PANTHER" id="PTHR10353">
    <property type="entry name" value="GLYCOSYL HYDROLASE"/>
    <property type="match status" value="1"/>
</dbReference>
<evidence type="ECO:0000256" key="4">
    <source>
        <dbReference type="RuleBase" id="RU003690"/>
    </source>
</evidence>
<accession>A0A9D5BK44</accession>
<dbReference type="Pfam" id="PF00232">
    <property type="entry name" value="Glyco_hydro_1"/>
    <property type="match status" value="1"/>
</dbReference>
<dbReference type="InterPro" id="IPR017853">
    <property type="entry name" value="GH"/>
</dbReference>
<name>A0A9D5BK44_PEA</name>
<dbReference type="Gramene" id="Psat01G0334100-T1">
    <property type="protein sequence ID" value="KAI5445040.1"/>
    <property type="gene ID" value="KIW84_013341"/>
</dbReference>
<dbReference type="InterPro" id="IPR001360">
    <property type="entry name" value="Glyco_hydro_1"/>
</dbReference>
<comment type="caution">
    <text evidence="7">The sequence shown here is derived from an EMBL/GenBank/DDBJ whole genome shotgun (WGS) entry which is preliminary data.</text>
</comment>
<evidence type="ECO:0000256" key="1">
    <source>
        <dbReference type="ARBA" id="ARBA00010838"/>
    </source>
</evidence>
<sequence length="694" mass="78917">MAINLLLLLLSGIVVILSSVSMIESTILLTNNDITKSFNRSSFPENFIFGTASSAYQVEGAANVGGRGPSIWDTFTHNYPEMINDRSNGDVAIDEYHIYKKDVEIMKDMNLDAYRFSISWSRILPKGKLSGGLNKEGINYYNNLINELLTKGLQPFVTLFHWDLPQTLEDEYGGFLSSNIVNDYRDYAELCFKLFGDRVKHWITLNESWSFASHGYAEGTFAPGRCSHWLNPNCTGGDSATEPYIVAHNQLLAHASAVDVYKTQYQASQKGKIGITLVSYWIMPLYETELDHHAAQRGIDFMFGWFMDPLTKGDYPSSMRSLVGSRLPKFSAYQVKLVRGSFDFIGLNYYASYYATNAPELGEGKSNYITDPLIILTQERNGIPIGPTAGSSWLSIYPKGLRELLMYIKNNYNNPLIYITENGRDDLDDPTISLEKALEDTTRIDYFYNHLYYLQNAIRDGANVKGYFAWTLLDNFEWISGYTSRFGTYFVDYNNNFKRYPKMSAVWFKSFLQHKVVTHKSQGFSFFVELSYDNLLDFYSHYITIVHHIDFCKRLHEVEDDLEPKPTKNKYTNKPKIGKSIFVKVDLVNIDKSNDKSIEPHQSTDNSTIGKSTENLIPKNINLRKDASSKEGEHANRFKIINDSDLELDGDTEGRVEAPSGFKMVASKSRKKKSKAQQGSYGIRSKVGTSKKAK</sequence>
<feature type="signal peptide" evidence="6">
    <location>
        <begin position="1"/>
        <end position="18"/>
    </location>
</feature>
<gene>
    <name evidence="7" type="ORF">KIW84_013341</name>
</gene>
<organism evidence="7 8">
    <name type="scientific">Pisum sativum</name>
    <name type="common">Garden pea</name>
    <name type="synonym">Lathyrus oleraceus</name>
    <dbReference type="NCBI Taxonomy" id="3888"/>
    <lineage>
        <taxon>Eukaryota</taxon>
        <taxon>Viridiplantae</taxon>
        <taxon>Streptophyta</taxon>
        <taxon>Embryophyta</taxon>
        <taxon>Tracheophyta</taxon>
        <taxon>Spermatophyta</taxon>
        <taxon>Magnoliopsida</taxon>
        <taxon>eudicotyledons</taxon>
        <taxon>Gunneridae</taxon>
        <taxon>Pentapetalae</taxon>
        <taxon>rosids</taxon>
        <taxon>fabids</taxon>
        <taxon>Fabales</taxon>
        <taxon>Fabaceae</taxon>
        <taxon>Papilionoideae</taxon>
        <taxon>50 kb inversion clade</taxon>
        <taxon>NPAAA clade</taxon>
        <taxon>Hologalegina</taxon>
        <taxon>IRL clade</taxon>
        <taxon>Fabeae</taxon>
        <taxon>Lathyrus</taxon>
    </lineage>
</organism>